<reference evidence="1" key="1">
    <citation type="submission" date="2017-08" db="EMBL/GenBank/DDBJ databases">
        <authorList>
            <person name="de Groot N.N."/>
        </authorList>
    </citation>
    <scope>NUCLEOTIDE SEQUENCE</scope>
</reference>
<evidence type="ECO:0000313" key="2">
    <source>
        <dbReference type="Proteomes" id="UP000274850"/>
    </source>
</evidence>
<gene>
    <name evidence="1" type="ORF">BQ9231_00377</name>
</gene>
<sequence length="87" mass="10475">MQNKVNPRELTSMNKQPARINALVQQIREHKHYKTKLDETEVLIVESAYERIQKTGKAQSSLRESAYMIKEYNWYLRQLWKKVHSLE</sequence>
<protein>
    <submittedName>
        <fullName evidence="1">Uncharacterized protein</fullName>
    </submittedName>
</protein>
<organism evidence="1">
    <name type="scientific">Cedratvirus lausannensis</name>
    <dbReference type="NCBI Taxonomy" id="2023205"/>
    <lineage>
        <taxon>Viruses</taxon>
        <taxon>Pithoviruses</taxon>
        <taxon>Orthocedratvirinae</taxon>
        <taxon>Alphacedratvirus</taxon>
        <taxon>Alphacedratvirus francolausannense</taxon>
    </lineage>
</organism>
<keyword evidence="2" id="KW-1185">Reference proteome</keyword>
<evidence type="ECO:0000313" key="1">
    <source>
        <dbReference type="EMBL" id="SOB74260.1"/>
    </source>
</evidence>
<dbReference type="Proteomes" id="UP000274850">
    <property type="component" value="Segment"/>
</dbReference>
<dbReference type="EMBL" id="LT907979">
    <property type="protein sequence ID" value="SOB74260.1"/>
    <property type="molecule type" value="Genomic_DNA"/>
</dbReference>
<proteinExistence type="predicted"/>
<name>A0A285Q2L1_9VIRU</name>
<accession>A0A285Q2L1</accession>